<keyword evidence="1" id="KW-0812">Transmembrane</keyword>
<gene>
    <name evidence="2" type="ORF">DHV22_04460</name>
</gene>
<reference evidence="2 3" key="1">
    <citation type="journal article" date="2018" name="Nat. Biotechnol.">
        <title>A standardized bacterial taxonomy based on genome phylogeny substantially revises the tree of life.</title>
        <authorList>
            <person name="Parks D.H."/>
            <person name="Chuvochina M."/>
            <person name="Waite D.W."/>
            <person name="Rinke C."/>
            <person name="Skarshewski A."/>
            <person name="Chaumeil P.A."/>
            <person name="Hugenholtz P."/>
        </authorList>
    </citation>
    <scope>NUCLEOTIDE SEQUENCE [LARGE SCALE GENOMIC DNA]</scope>
    <source>
        <strain evidence="2">UBA10227</strain>
    </source>
</reference>
<evidence type="ECO:0000313" key="3">
    <source>
        <dbReference type="Proteomes" id="UP000263268"/>
    </source>
</evidence>
<feature type="transmembrane region" description="Helical" evidence="1">
    <location>
        <begin position="12"/>
        <end position="34"/>
    </location>
</feature>
<proteinExistence type="predicted"/>
<dbReference type="EMBL" id="DPRK01000075">
    <property type="protein sequence ID" value="HCY80898.1"/>
    <property type="molecule type" value="Genomic_DNA"/>
</dbReference>
<organism evidence="2 3">
    <name type="scientific">Xanthomarina gelatinilytica</name>
    <dbReference type="NCBI Taxonomy" id="1137281"/>
    <lineage>
        <taxon>Bacteria</taxon>
        <taxon>Pseudomonadati</taxon>
        <taxon>Bacteroidota</taxon>
        <taxon>Flavobacteriia</taxon>
        <taxon>Flavobacteriales</taxon>
        <taxon>Flavobacteriaceae</taxon>
        <taxon>Xanthomarina</taxon>
    </lineage>
</organism>
<evidence type="ECO:0000313" key="2">
    <source>
        <dbReference type="EMBL" id="HCY80898.1"/>
    </source>
</evidence>
<dbReference type="AlphaFoldDB" id="A0A3D6BPH1"/>
<keyword evidence="1" id="KW-1133">Transmembrane helix</keyword>
<evidence type="ECO:0000256" key="1">
    <source>
        <dbReference type="SAM" id="Phobius"/>
    </source>
</evidence>
<name>A0A3D6BPH1_9FLAO</name>
<sequence>MTGDILNFIQSVGVPITVALATGGFLFLILKFILSQVTDQIKGISSSLLSLENKCDVMNNDIVKIDALFSSAFNVEPNLDRIAASEGKEDCRDD</sequence>
<protein>
    <submittedName>
        <fullName evidence="2">Uncharacterized protein</fullName>
    </submittedName>
</protein>
<keyword evidence="1" id="KW-0472">Membrane</keyword>
<comment type="caution">
    <text evidence="2">The sequence shown here is derived from an EMBL/GenBank/DDBJ whole genome shotgun (WGS) entry which is preliminary data.</text>
</comment>
<accession>A0A3D6BPH1</accession>
<dbReference type="Proteomes" id="UP000263268">
    <property type="component" value="Unassembled WGS sequence"/>
</dbReference>